<evidence type="ECO:0000313" key="3">
    <source>
        <dbReference type="Proteomes" id="UP001596097"/>
    </source>
</evidence>
<organism evidence="2 3">
    <name type="scientific">Mumia xiangluensis</name>
    <dbReference type="NCBI Taxonomy" id="1678900"/>
    <lineage>
        <taxon>Bacteria</taxon>
        <taxon>Bacillati</taxon>
        <taxon>Actinomycetota</taxon>
        <taxon>Actinomycetes</taxon>
        <taxon>Propionibacteriales</taxon>
        <taxon>Nocardioidaceae</taxon>
        <taxon>Mumia</taxon>
    </lineage>
</organism>
<feature type="region of interest" description="Disordered" evidence="1">
    <location>
        <begin position="1"/>
        <end position="23"/>
    </location>
</feature>
<gene>
    <name evidence="2" type="ORF">ACFPYK_16815</name>
</gene>
<evidence type="ECO:0000313" key="2">
    <source>
        <dbReference type="EMBL" id="MFC6151067.1"/>
    </source>
</evidence>
<reference evidence="3" key="1">
    <citation type="journal article" date="2019" name="Int. J. Syst. Evol. Microbiol.">
        <title>The Global Catalogue of Microorganisms (GCM) 10K type strain sequencing project: providing services to taxonomists for standard genome sequencing and annotation.</title>
        <authorList>
            <consortium name="The Broad Institute Genomics Platform"/>
            <consortium name="The Broad Institute Genome Sequencing Center for Infectious Disease"/>
            <person name="Wu L."/>
            <person name="Ma J."/>
        </authorList>
    </citation>
    <scope>NUCLEOTIDE SEQUENCE [LARGE SCALE GENOMIC DNA]</scope>
    <source>
        <strain evidence="3">CGMCC 4.7198</strain>
    </source>
</reference>
<protein>
    <recommendedName>
        <fullName evidence="4">Lipocalin-like domain-containing protein</fullName>
    </recommendedName>
</protein>
<proteinExistence type="predicted"/>
<dbReference type="RefSeq" id="WP_205602988.1">
    <property type="nucleotide sequence ID" value="NZ_JBHSQL010000015.1"/>
</dbReference>
<accession>A0ABW1QQF1</accession>
<dbReference type="EMBL" id="JBHSQL010000015">
    <property type="protein sequence ID" value="MFC6151067.1"/>
    <property type="molecule type" value="Genomic_DNA"/>
</dbReference>
<name>A0ABW1QQF1_9ACTN</name>
<sequence length="336" mass="37769">MTVEQAASMGDTEVTAETAAEDVSEWQQRIEGEWHGRPSLFDAEGNHVGYEHVVRASVVEDGVSRYWMRTSLEGSGPLRNRFELGANFDFGIVDSDQNRVYCGPDFYGTGQPYGYFVEANYYSPGWQADLRTWNQVLPDGVTQVYSSVLHDGWAVCAVFNGVYKRTFDHETNPETQAFVDQWIASETRLGSTPQVLPTKEAGAWTGTLSVEDAETQTTVGQTEVRIDHEPQSLLRAKQKVTWQGALDRSYELERYRDGARVQYDGPDVFGNAISYGRALFTSQHLMGRDARGVEKIRGREVLLDPKTRDLAVVWQLLSGERTTHFVHGLLTWEPSA</sequence>
<evidence type="ECO:0008006" key="4">
    <source>
        <dbReference type="Google" id="ProtNLM"/>
    </source>
</evidence>
<comment type="caution">
    <text evidence="2">The sequence shown here is derived from an EMBL/GenBank/DDBJ whole genome shotgun (WGS) entry which is preliminary data.</text>
</comment>
<keyword evidence="3" id="KW-1185">Reference proteome</keyword>
<dbReference type="Proteomes" id="UP001596097">
    <property type="component" value="Unassembled WGS sequence"/>
</dbReference>
<evidence type="ECO:0000256" key="1">
    <source>
        <dbReference type="SAM" id="MobiDB-lite"/>
    </source>
</evidence>